<keyword evidence="3" id="KW-1185">Reference proteome</keyword>
<proteinExistence type="predicted"/>
<evidence type="ECO:0000256" key="1">
    <source>
        <dbReference type="SAM" id="MobiDB-lite"/>
    </source>
</evidence>
<dbReference type="EMBL" id="JAPTMY010000044">
    <property type="protein sequence ID" value="MCZ0859247.1"/>
    <property type="molecule type" value="Genomic_DNA"/>
</dbReference>
<accession>A0ABT4IBY9</accession>
<protein>
    <submittedName>
        <fullName evidence="2">ATPase</fullName>
    </submittedName>
</protein>
<evidence type="ECO:0000313" key="2">
    <source>
        <dbReference type="EMBL" id="MCZ0859247.1"/>
    </source>
</evidence>
<dbReference type="RefSeq" id="WP_043558380.1">
    <property type="nucleotide sequence ID" value="NZ_CAJPNG010000050.1"/>
</dbReference>
<dbReference type="Proteomes" id="UP001072034">
    <property type="component" value="Unassembled WGS sequence"/>
</dbReference>
<comment type="caution">
    <text evidence="2">The sequence shown here is derived from an EMBL/GenBank/DDBJ whole genome shotgun (WGS) entry which is preliminary data.</text>
</comment>
<organism evidence="2 3">
    <name type="scientific">Actinomyces israelii</name>
    <dbReference type="NCBI Taxonomy" id="1659"/>
    <lineage>
        <taxon>Bacteria</taxon>
        <taxon>Bacillati</taxon>
        <taxon>Actinomycetota</taxon>
        <taxon>Actinomycetes</taxon>
        <taxon>Actinomycetales</taxon>
        <taxon>Actinomycetaceae</taxon>
        <taxon>Actinomyces</taxon>
    </lineage>
</organism>
<evidence type="ECO:0000313" key="3">
    <source>
        <dbReference type="Proteomes" id="UP001072034"/>
    </source>
</evidence>
<reference evidence="2" key="1">
    <citation type="submission" date="2022-10" db="EMBL/GenBank/DDBJ databases">
        <title>Genome sequence of Actinomyces israelii ATCC 10048.</title>
        <authorList>
            <person name="Watt R.M."/>
            <person name="Tong W.M."/>
        </authorList>
    </citation>
    <scope>NUCLEOTIDE SEQUENCE</scope>
    <source>
        <strain evidence="2">ATCC 10048</strain>
    </source>
</reference>
<sequence>MTTSPDAGDDLLRILDELDQLITGARSVPMSGSAIVNREDALTLIERARHAVPTAVRRAEEIVADADEVLAQGQEESERIVLRAQEEAERLVAGESVVRMAHERADEIIAVAEDRAADLRHGADVYSDRSLAALEDELVKITEQVRAGRDVLAARLGELDDAEQEEAPGGRRRPGWPLIPGGL</sequence>
<feature type="region of interest" description="Disordered" evidence="1">
    <location>
        <begin position="159"/>
        <end position="183"/>
    </location>
</feature>
<gene>
    <name evidence="2" type="ORF">OHJ16_14485</name>
</gene>
<name>A0ABT4IBY9_9ACTO</name>